<keyword evidence="3" id="KW-0731">Sigma factor</keyword>
<evidence type="ECO:0000256" key="1">
    <source>
        <dbReference type="ARBA" id="ARBA00010641"/>
    </source>
</evidence>
<keyword evidence="4" id="KW-0238">DNA-binding</keyword>
<dbReference type="InterPro" id="IPR036388">
    <property type="entry name" value="WH-like_DNA-bd_sf"/>
</dbReference>
<name>A0A4Y8ZTI9_9SPHN</name>
<dbReference type="InterPro" id="IPR013249">
    <property type="entry name" value="RNA_pol_sigma70_r4_t2"/>
</dbReference>
<dbReference type="InterPro" id="IPR014284">
    <property type="entry name" value="RNA_pol_sigma-70_dom"/>
</dbReference>
<dbReference type="InterPro" id="IPR039425">
    <property type="entry name" value="RNA_pol_sigma-70-like"/>
</dbReference>
<dbReference type="Proteomes" id="UP000298213">
    <property type="component" value="Unassembled WGS sequence"/>
</dbReference>
<protein>
    <submittedName>
        <fullName evidence="8">Sigma-70 family RNA polymerase sigma factor</fullName>
    </submittedName>
</protein>
<evidence type="ECO:0000256" key="3">
    <source>
        <dbReference type="ARBA" id="ARBA00023082"/>
    </source>
</evidence>
<dbReference type="EMBL" id="SPDV01000008">
    <property type="protein sequence ID" value="TFI59224.1"/>
    <property type="molecule type" value="Genomic_DNA"/>
</dbReference>
<dbReference type="Pfam" id="PF04542">
    <property type="entry name" value="Sigma70_r2"/>
    <property type="match status" value="1"/>
</dbReference>
<dbReference type="SUPFAM" id="SSF88946">
    <property type="entry name" value="Sigma2 domain of RNA polymerase sigma factors"/>
    <property type="match status" value="1"/>
</dbReference>
<dbReference type="AlphaFoldDB" id="A0A4Y8ZTI9"/>
<evidence type="ECO:0000259" key="7">
    <source>
        <dbReference type="Pfam" id="PF08281"/>
    </source>
</evidence>
<feature type="domain" description="RNA polymerase sigma factor 70 region 4 type 2" evidence="7">
    <location>
        <begin position="136"/>
        <end position="186"/>
    </location>
</feature>
<dbReference type="GO" id="GO:0006352">
    <property type="term" value="P:DNA-templated transcription initiation"/>
    <property type="evidence" value="ECO:0007669"/>
    <property type="project" value="InterPro"/>
</dbReference>
<evidence type="ECO:0000256" key="4">
    <source>
        <dbReference type="ARBA" id="ARBA00023125"/>
    </source>
</evidence>
<comment type="similarity">
    <text evidence="1">Belongs to the sigma-70 factor family. ECF subfamily.</text>
</comment>
<dbReference type="GO" id="GO:0016987">
    <property type="term" value="F:sigma factor activity"/>
    <property type="evidence" value="ECO:0007669"/>
    <property type="project" value="UniProtKB-KW"/>
</dbReference>
<organism evidence="8 9">
    <name type="scientific">Sphingomonas parva</name>
    <dbReference type="NCBI Taxonomy" id="2555898"/>
    <lineage>
        <taxon>Bacteria</taxon>
        <taxon>Pseudomonadati</taxon>
        <taxon>Pseudomonadota</taxon>
        <taxon>Alphaproteobacteria</taxon>
        <taxon>Sphingomonadales</taxon>
        <taxon>Sphingomonadaceae</taxon>
        <taxon>Sphingomonas</taxon>
    </lineage>
</organism>
<dbReference type="PANTHER" id="PTHR43133">
    <property type="entry name" value="RNA POLYMERASE ECF-TYPE SIGMA FACTO"/>
    <property type="match status" value="1"/>
</dbReference>
<keyword evidence="5" id="KW-0804">Transcription</keyword>
<evidence type="ECO:0000313" key="9">
    <source>
        <dbReference type="Proteomes" id="UP000298213"/>
    </source>
</evidence>
<keyword evidence="9" id="KW-1185">Reference proteome</keyword>
<accession>A0A4Y8ZTI9</accession>
<dbReference type="InterPro" id="IPR013324">
    <property type="entry name" value="RNA_pol_sigma_r3/r4-like"/>
</dbReference>
<sequence length="194" mass="21133">MAFDDGNLAAHPGPAGTLPSGLAAVMGADGIKEQQFAEVSATCTGLITRIALSYEADPALRRELVQDILLAVWIALDNFRGEASLKTFTASIAQKRCISHVTRRAREPRQVELPTDLISAAPPPDEIALRNDQKKRLVEAIQLLPIPQREAIVLAIEGFSYAEMAEILGISTNAVMLRCQRAKTTLKSIMERRS</sequence>
<feature type="domain" description="RNA polymerase sigma-70 region 2" evidence="6">
    <location>
        <begin position="45"/>
        <end position="106"/>
    </location>
</feature>
<evidence type="ECO:0000259" key="6">
    <source>
        <dbReference type="Pfam" id="PF04542"/>
    </source>
</evidence>
<dbReference type="OrthoDB" id="9803470at2"/>
<dbReference type="NCBIfam" id="TIGR02937">
    <property type="entry name" value="sigma70-ECF"/>
    <property type="match status" value="1"/>
</dbReference>
<dbReference type="Pfam" id="PF08281">
    <property type="entry name" value="Sigma70_r4_2"/>
    <property type="match status" value="1"/>
</dbReference>
<dbReference type="InterPro" id="IPR007627">
    <property type="entry name" value="RNA_pol_sigma70_r2"/>
</dbReference>
<dbReference type="RefSeq" id="WP_135084402.1">
    <property type="nucleotide sequence ID" value="NZ_SPDV01000008.1"/>
</dbReference>
<dbReference type="GO" id="GO:0003677">
    <property type="term" value="F:DNA binding"/>
    <property type="evidence" value="ECO:0007669"/>
    <property type="project" value="UniProtKB-KW"/>
</dbReference>
<gene>
    <name evidence="8" type="ORF">E2493_05090</name>
</gene>
<dbReference type="Gene3D" id="1.10.1740.10">
    <property type="match status" value="1"/>
</dbReference>
<proteinExistence type="inferred from homology"/>
<dbReference type="SUPFAM" id="SSF88659">
    <property type="entry name" value="Sigma3 and sigma4 domains of RNA polymerase sigma factors"/>
    <property type="match status" value="1"/>
</dbReference>
<evidence type="ECO:0000256" key="5">
    <source>
        <dbReference type="ARBA" id="ARBA00023163"/>
    </source>
</evidence>
<evidence type="ECO:0000313" key="8">
    <source>
        <dbReference type="EMBL" id="TFI59224.1"/>
    </source>
</evidence>
<comment type="caution">
    <text evidence="8">The sequence shown here is derived from an EMBL/GenBank/DDBJ whole genome shotgun (WGS) entry which is preliminary data.</text>
</comment>
<reference evidence="8 9" key="1">
    <citation type="submission" date="2019-03" db="EMBL/GenBank/DDBJ databases">
        <title>Genome sequence of Sphingomonas sp. 17J27-24.</title>
        <authorList>
            <person name="Kim M."/>
            <person name="Maeng S."/>
            <person name="Sathiyaraj S."/>
        </authorList>
    </citation>
    <scope>NUCLEOTIDE SEQUENCE [LARGE SCALE GENOMIC DNA]</scope>
    <source>
        <strain evidence="8 9">17J27-24</strain>
    </source>
</reference>
<dbReference type="CDD" id="cd06171">
    <property type="entry name" value="Sigma70_r4"/>
    <property type="match status" value="1"/>
</dbReference>
<keyword evidence="2" id="KW-0805">Transcription regulation</keyword>
<dbReference type="PANTHER" id="PTHR43133:SF8">
    <property type="entry name" value="RNA POLYMERASE SIGMA FACTOR HI_1459-RELATED"/>
    <property type="match status" value="1"/>
</dbReference>
<evidence type="ECO:0000256" key="2">
    <source>
        <dbReference type="ARBA" id="ARBA00023015"/>
    </source>
</evidence>
<dbReference type="Gene3D" id="1.10.10.10">
    <property type="entry name" value="Winged helix-like DNA-binding domain superfamily/Winged helix DNA-binding domain"/>
    <property type="match status" value="1"/>
</dbReference>
<dbReference type="InterPro" id="IPR013325">
    <property type="entry name" value="RNA_pol_sigma_r2"/>
</dbReference>